<dbReference type="KEGG" id="hprf:HLPR_15120"/>
<dbReference type="Proteomes" id="UP001321786">
    <property type="component" value="Chromosome"/>
</dbReference>
<dbReference type="Gene3D" id="3.40.30.10">
    <property type="entry name" value="Glutaredoxin"/>
    <property type="match status" value="1"/>
</dbReference>
<dbReference type="Pfam" id="PF08534">
    <property type="entry name" value="Redoxin"/>
    <property type="match status" value="1"/>
</dbReference>
<sequence length="103" mass="12120">MMQLHQDYDLFVKKETEIIIVGPENKEKFTSFWAEKGYMFYGIPDAKHSVIKLYGQKVNLFKLGRMPAQMLIDKNGTLRYVHYGHSMTDIPENNEMFKLIDTL</sequence>
<protein>
    <recommendedName>
        <fullName evidence="1">Redoxin domain-containing protein</fullName>
    </recommendedName>
</protein>
<keyword evidence="3" id="KW-1185">Reference proteome</keyword>
<evidence type="ECO:0000313" key="3">
    <source>
        <dbReference type="Proteomes" id="UP001321786"/>
    </source>
</evidence>
<dbReference type="EMBL" id="AP028654">
    <property type="protein sequence ID" value="BEP29181.1"/>
    <property type="molecule type" value="Genomic_DNA"/>
</dbReference>
<evidence type="ECO:0000259" key="1">
    <source>
        <dbReference type="Pfam" id="PF08534"/>
    </source>
</evidence>
<name>A0AAU9EPB5_9FIRM</name>
<evidence type="ECO:0000313" key="2">
    <source>
        <dbReference type="EMBL" id="BEP29181.1"/>
    </source>
</evidence>
<accession>A0AAU9EPB5</accession>
<reference evidence="2 3" key="1">
    <citation type="submission" date="2023-08" db="EMBL/GenBank/DDBJ databases">
        <title>Helicovermis profunda gen. nov., sp. nov., a novel mesophilic, fermentative bacterium within the Bacillota from a deep-sea hydrothermal vent chimney.</title>
        <authorList>
            <person name="Miyazaki U."/>
            <person name="Mizutani D."/>
            <person name="Hashimoto Y."/>
            <person name="Tame A."/>
            <person name="Sawayama S."/>
            <person name="Miyazaki J."/>
            <person name="Takai K."/>
            <person name="Nakagawa S."/>
        </authorList>
    </citation>
    <scope>NUCLEOTIDE SEQUENCE [LARGE SCALE GENOMIC DNA]</scope>
    <source>
        <strain evidence="2 3">S502</strain>
    </source>
</reference>
<dbReference type="InterPro" id="IPR013740">
    <property type="entry name" value="Redoxin"/>
</dbReference>
<dbReference type="AlphaFoldDB" id="A0AAU9EPB5"/>
<proteinExistence type="predicted"/>
<organism evidence="2 3">
    <name type="scientific">Helicovermis profundi</name>
    <dbReference type="NCBI Taxonomy" id="3065157"/>
    <lineage>
        <taxon>Bacteria</taxon>
        <taxon>Bacillati</taxon>
        <taxon>Bacillota</taxon>
        <taxon>Clostridia</taxon>
        <taxon>Helicovermis</taxon>
    </lineage>
</organism>
<gene>
    <name evidence="2" type="ORF">HLPR_15120</name>
</gene>
<dbReference type="SUPFAM" id="SSF52833">
    <property type="entry name" value="Thioredoxin-like"/>
    <property type="match status" value="1"/>
</dbReference>
<dbReference type="GO" id="GO:0016491">
    <property type="term" value="F:oxidoreductase activity"/>
    <property type="evidence" value="ECO:0007669"/>
    <property type="project" value="InterPro"/>
</dbReference>
<dbReference type="InterPro" id="IPR036249">
    <property type="entry name" value="Thioredoxin-like_sf"/>
</dbReference>
<feature type="domain" description="Redoxin" evidence="1">
    <location>
        <begin position="3"/>
        <end position="92"/>
    </location>
</feature>